<evidence type="ECO:0000259" key="8">
    <source>
        <dbReference type="Pfam" id="PF01120"/>
    </source>
</evidence>
<evidence type="ECO:0000313" key="9">
    <source>
        <dbReference type="EMBL" id="MCO6048166.1"/>
    </source>
</evidence>
<feature type="domain" description="Glycoside hydrolase family 29 N-terminal" evidence="8">
    <location>
        <begin position="2"/>
        <end position="286"/>
    </location>
</feature>
<dbReference type="SUPFAM" id="SSF51445">
    <property type="entry name" value="(Trans)glycosidases"/>
    <property type="match status" value="1"/>
</dbReference>
<evidence type="ECO:0000256" key="6">
    <source>
        <dbReference type="ARBA" id="ARBA00023295"/>
    </source>
</evidence>
<dbReference type="PANTHER" id="PTHR10030">
    <property type="entry name" value="ALPHA-L-FUCOSIDASE"/>
    <property type="match status" value="1"/>
</dbReference>
<keyword evidence="4" id="KW-0732">Signal</keyword>
<dbReference type="Gene3D" id="2.60.40.1180">
    <property type="entry name" value="Golgi alpha-mannosidase II"/>
    <property type="match status" value="1"/>
</dbReference>
<dbReference type="SMART" id="SM00812">
    <property type="entry name" value="Alpha_L_fucos"/>
    <property type="match status" value="1"/>
</dbReference>
<organism evidence="9 10">
    <name type="scientific">Aeoliella straminimaris</name>
    <dbReference type="NCBI Taxonomy" id="2954799"/>
    <lineage>
        <taxon>Bacteria</taxon>
        <taxon>Pseudomonadati</taxon>
        <taxon>Planctomycetota</taxon>
        <taxon>Planctomycetia</taxon>
        <taxon>Pirellulales</taxon>
        <taxon>Lacipirellulaceae</taxon>
        <taxon>Aeoliella</taxon>
    </lineage>
</organism>
<dbReference type="Gene3D" id="3.20.20.80">
    <property type="entry name" value="Glycosidases"/>
    <property type="match status" value="1"/>
</dbReference>
<dbReference type="PRINTS" id="PR00741">
    <property type="entry name" value="GLHYDRLASE29"/>
</dbReference>
<protein>
    <recommendedName>
        <fullName evidence="3">alpha-L-fucosidase</fullName>
        <ecNumber evidence="3">3.2.1.51</ecNumber>
    </recommendedName>
</protein>
<comment type="caution">
    <text evidence="9">The sequence shown here is derived from an EMBL/GenBank/DDBJ whole genome shotgun (WGS) entry which is preliminary data.</text>
</comment>
<evidence type="ECO:0000313" key="10">
    <source>
        <dbReference type="Proteomes" id="UP001155241"/>
    </source>
</evidence>
<dbReference type="Proteomes" id="UP001155241">
    <property type="component" value="Unassembled WGS sequence"/>
</dbReference>
<dbReference type="InterPro" id="IPR017853">
    <property type="entry name" value="GH"/>
</dbReference>
<dbReference type="PIRSF" id="PIRSF001092">
    <property type="entry name" value="Alpha-L-fucosidase"/>
    <property type="match status" value="1"/>
</dbReference>
<dbReference type="InterPro" id="IPR000933">
    <property type="entry name" value="Glyco_hydro_29"/>
</dbReference>
<sequence>MEWLQDAGFGLFVHWSLDSQVGSVISHSLVGSSDDYKQWYFNELPKTFNPRHWNPDELAELAKISGAKYVVFTTKHHNGFCMWDTETSEFDITTTPYKQDIVKRYVDAVRRQGLGVGLYFSPEDFHWMHQNDYEVRRRGLPFNPNTQESLVELNQVQTRELFTNYGQIDVLFIDGEGEEPVKRVAWSLQPDCLITRGAIETPEQRIPGKPPEGPWESCFTMGTQWQYKPTNEKYKSGTKVIEMLIETRAKGGALLLNVGPMPDGRIPIEQDARLREVGLWLAVNGKAIYNTRPWVVTREDNIWFTKAKDSDTVYAFLTAIPNWKRGSRKEFLLRSVKATDDTEIQVLGQSGRVIEYAPGKDAEAKFTKTPEGLSVSVVRAQRLYNDSRWPNPVVVEITHAEPSEYSSEDKSGRLE</sequence>
<dbReference type="Pfam" id="PF01120">
    <property type="entry name" value="Alpha_L_fucos"/>
    <property type="match status" value="1"/>
</dbReference>
<name>A0A9X2FJZ6_9BACT</name>
<accession>A0A9X2FJZ6</accession>
<reference evidence="9" key="1">
    <citation type="submission" date="2022-06" db="EMBL/GenBank/DDBJ databases">
        <title>Aeoliella straminimaris, a novel planctomycete from sediments.</title>
        <authorList>
            <person name="Vitorino I.R."/>
            <person name="Lage O.M."/>
        </authorList>
    </citation>
    <scope>NUCLEOTIDE SEQUENCE</scope>
    <source>
        <strain evidence="9">ICT_H6.2</strain>
    </source>
</reference>
<evidence type="ECO:0000256" key="1">
    <source>
        <dbReference type="ARBA" id="ARBA00004071"/>
    </source>
</evidence>
<dbReference type="EMBL" id="JAMXLR010000096">
    <property type="protein sequence ID" value="MCO6048166.1"/>
    <property type="molecule type" value="Genomic_DNA"/>
</dbReference>
<dbReference type="InterPro" id="IPR057739">
    <property type="entry name" value="Glyco_hydro_29_N"/>
</dbReference>
<dbReference type="GO" id="GO:0016139">
    <property type="term" value="P:glycoside catabolic process"/>
    <property type="evidence" value="ECO:0007669"/>
    <property type="project" value="TreeGrafter"/>
</dbReference>
<evidence type="ECO:0000256" key="7">
    <source>
        <dbReference type="PIRSR" id="PIRSR001092-1"/>
    </source>
</evidence>
<dbReference type="EC" id="3.2.1.51" evidence="3"/>
<gene>
    <name evidence="9" type="ORF">NG895_30085</name>
</gene>
<keyword evidence="6" id="KW-0326">Glycosidase</keyword>
<comment type="similarity">
    <text evidence="2">Belongs to the glycosyl hydrolase 29 family.</text>
</comment>
<comment type="function">
    <text evidence="1">Alpha-L-fucosidase is responsible for hydrolyzing the alpha-1,6-linked fucose joined to the reducing-end N-acetylglucosamine of the carbohydrate moieties of glycoproteins.</text>
</comment>
<dbReference type="PANTHER" id="PTHR10030:SF37">
    <property type="entry name" value="ALPHA-L-FUCOSIDASE-RELATED"/>
    <property type="match status" value="1"/>
</dbReference>
<dbReference type="GO" id="GO:0006004">
    <property type="term" value="P:fucose metabolic process"/>
    <property type="evidence" value="ECO:0007669"/>
    <property type="project" value="InterPro"/>
</dbReference>
<evidence type="ECO:0000256" key="5">
    <source>
        <dbReference type="ARBA" id="ARBA00022801"/>
    </source>
</evidence>
<evidence type="ECO:0000256" key="4">
    <source>
        <dbReference type="ARBA" id="ARBA00022729"/>
    </source>
</evidence>
<keyword evidence="5" id="KW-0378">Hydrolase</keyword>
<dbReference type="AlphaFoldDB" id="A0A9X2FJZ6"/>
<dbReference type="InterPro" id="IPR016286">
    <property type="entry name" value="FUC_metazoa-typ"/>
</dbReference>
<evidence type="ECO:0000256" key="2">
    <source>
        <dbReference type="ARBA" id="ARBA00007951"/>
    </source>
</evidence>
<keyword evidence="10" id="KW-1185">Reference proteome</keyword>
<dbReference type="GO" id="GO:0004560">
    <property type="term" value="F:alpha-L-fucosidase activity"/>
    <property type="evidence" value="ECO:0007669"/>
    <property type="project" value="InterPro"/>
</dbReference>
<dbReference type="GO" id="GO:0005764">
    <property type="term" value="C:lysosome"/>
    <property type="evidence" value="ECO:0007669"/>
    <property type="project" value="TreeGrafter"/>
</dbReference>
<proteinExistence type="inferred from homology"/>
<dbReference type="InterPro" id="IPR013780">
    <property type="entry name" value="Glyco_hydro_b"/>
</dbReference>
<feature type="site" description="May be important for catalysis" evidence="7">
    <location>
        <position position="218"/>
    </location>
</feature>
<evidence type="ECO:0000256" key="3">
    <source>
        <dbReference type="ARBA" id="ARBA00012662"/>
    </source>
</evidence>